<dbReference type="AlphaFoldDB" id="F1LF93"/>
<keyword evidence="8 10" id="KW-0472">Membrane</keyword>
<evidence type="ECO:0000256" key="3">
    <source>
        <dbReference type="ARBA" id="ARBA00011276"/>
    </source>
</evidence>
<keyword evidence="5 10" id="KW-0812">Transmembrane</keyword>
<evidence type="ECO:0000256" key="7">
    <source>
        <dbReference type="ARBA" id="ARBA00022989"/>
    </source>
</evidence>
<dbReference type="Pfam" id="PF06417">
    <property type="entry name" value="EMC4"/>
    <property type="match status" value="1"/>
</dbReference>
<comment type="subunit">
    <text evidence="3">Component of the ER membrane protein complex (EMC).</text>
</comment>
<evidence type="ECO:0000256" key="2">
    <source>
        <dbReference type="ARBA" id="ARBA00007715"/>
    </source>
</evidence>
<comment type="similarity">
    <text evidence="2">Belongs to the EMC4 family.</text>
</comment>
<evidence type="ECO:0000256" key="5">
    <source>
        <dbReference type="ARBA" id="ARBA00022692"/>
    </source>
</evidence>
<dbReference type="PANTHER" id="PTHR19315">
    <property type="entry name" value="ER MEMBRANE PROTEIN COMPLEX SUBUNIT 4"/>
    <property type="match status" value="1"/>
</dbReference>
<keyword evidence="7 10" id="KW-1133">Transmembrane helix</keyword>
<evidence type="ECO:0000256" key="4">
    <source>
        <dbReference type="ARBA" id="ARBA00020820"/>
    </source>
</evidence>
<name>F1LF93_ASCSU</name>
<reference evidence="11" key="1">
    <citation type="journal article" date="2011" name="Genome Res.">
        <title>Deep small RNA sequencing from the nematode Ascaris reveals conservation, functional diversification, and novel developmental profiles.</title>
        <authorList>
            <person name="Wang J."/>
            <person name="Czech B."/>
            <person name="Crunk A."/>
            <person name="Wallace A."/>
            <person name="Mitreva M."/>
            <person name="Hannon G.J."/>
            <person name="Davis R.E."/>
        </authorList>
    </citation>
    <scope>NUCLEOTIDE SEQUENCE</scope>
</reference>
<dbReference type="GO" id="GO:0005789">
    <property type="term" value="C:endoplasmic reticulum membrane"/>
    <property type="evidence" value="ECO:0007669"/>
    <property type="project" value="UniProtKB-SubCell"/>
</dbReference>
<evidence type="ECO:0000256" key="1">
    <source>
        <dbReference type="ARBA" id="ARBA00004477"/>
    </source>
</evidence>
<protein>
    <recommendedName>
        <fullName evidence="4">ER membrane protein complex subunit 4</fullName>
    </recommendedName>
    <alternativeName>
        <fullName evidence="9">Transmembrane protein 85</fullName>
    </alternativeName>
</protein>
<accession>F1LF93</accession>
<dbReference type="InterPro" id="IPR009445">
    <property type="entry name" value="TMEM85/Emc4"/>
</dbReference>
<evidence type="ECO:0000256" key="8">
    <source>
        <dbReference type="ARBA" id="ARBA00023136"/>
    </source>
</evidence>
<organism evidence="11">
    <name type="scientific">Ascaris suum</name>
    <name type="common">Pig roundworm</name>
    <name type="synonym">Ascaris lumbricoides</name>
    <dbReference type="NCBI Taxonomy" id="6253"/>
    <lineage>
        <taxon>Eukaryota</taxon>
        <taxon>Metazoa</taxon>
        <taxon>Ecdysozoa</taxon>
        <taxon>Nematoda</taxon>
        <taxon>Chromadorea</taxon>
        <taxon>Rhabditida</taxon>
        <taxon>Spirurina</taxon>
        <taxon>Ascaridomorpha</taxon>
        <taxon>Ascaridoidea</taxon>
        <taxon>Ascarididae</taxon>
        <taxon>Ascaris</taxon>
    </lineage>
</organism>
<evidence type="ECO:0000256" key="10">
    <source>
        <dbReference type="SAM" id="Phobius"/>
    </source>
</evidence>
<sequence>MALNKWKLDATTGGSRIVSRVVDACFNPPGFSQSVSVVQQVEQGGRSEHTQHLMTKRAWDMALQPIKSIPMNMFMMYMSGNTISIFPIMMIAMMAWRPVKALMSVNAAFKPLQEISGRAYR</sequence>
<proteinExistence type="evidence at transcript level"/>
<keyword evidence="6" id="KW-0256">Endoplasmic reticulum</keyword>
<feature type="transmembrane region" description="Helical" evidence="10">
    <location>
        <begin position="74"/>
        <end position="96"/>
    </location>
</feature>
<dbReference type="EMBL" id="JI182794">
    <property type="protein sequence ID" value="ADY48797.1"/>
    <property type="molecule type" value="mRNA"/>
</dbReference>
<comment type="subcellular location">
    <subcellularLocation>
        <location evidence="1">Endoplasmic reticulum membrane</location>
        <topology evidence="1">Multi-pass membrane protein</topology>
    </subcellularLocation>
</comment>
<evidence type="ECO:0000256" key="9">
    <source>
        <dbReference type="ARBA" id="ARBA00031143"/>
    </source>
</evidence>
<evidence type="ECO:0000256" key="6">
    <source>
        <dbReference type="ARBA" id="ARBA00022824"/>
    </source>
</evidence>
<evidence type="ECO:0000313" key="11">
    <source>
        <dbReference type="EMBL" id="ADY48797.1"/>
    </source>
</evidence>